<keyword evidence="1" id="KW-0732">Signal</keyword>
<dbReference type="AlphaFoldDB" id="A0A0K2TXB4"/>
<feature type="chain" id="PRO_5005488233" evidence="1">
    <location>
        <begin position="18"/>
        <end position="94"/>
    </location>
</feature>
<name>A0A0K2TXB4_LEPSM</name>
<evidence type="ECO:0000256" key="1">
    <source>
        <dbReference type="SAM" id="SignalP"/>
    </source>
</evidence>
<organism evidence="2">
    <name type="scientific">Lepeophtheirus salmonis</name>
    <name type="common">Salmon louse</name>
    <name type="synonym">Caligus salmonis</name>
    <dbReference type="NCBI Taxonomy" id="72036"/>
    <lineage>
        <taxon>Eukaryota</taxon>
        <taxon>Metazoa</taxon>
        <taxon>Ecdysozoa</taxon>
        <taxon>Arthropoda</taxon>
        <taxon>Crustacea</taxon>
        <taxon>Multicrustacea</taxon>
        <taxon>Hexanauplia</taxon>
        <taxon>Copepoda</taxon>
        <taxon>Siphonostomatoida</taxon>
        <taxon>Caligidae</taxon>
        <taxon>Lepeophtheirus</taxon>
    </lineage>
</organism>
<evidence type="ECO:0000313" key="2">
    <source>
        <dbReference type="EMBL" id="CDW30659.1"/>
    </source>
</evidence>
<feature type="signal peptide" evidence="1">
    <location>
        <begin position="1"/>
        <end position="17"/>
    </location>
</feature>
<reference evidence="2" key="1">
    <citation type="submission" date="2014-05" db="EMBL/GenBank/DDBJ databases">
        <authorList>
            <person name="Chronopoulou M."/>
        </authorList>
    </citation>
    <scope>NUCLEOTIDE SEQUENCE</scope>
    <source>
        <tissue evidence="2">Whole organism</tissue>
    </source>
</reference>
<protein>
    <submittedName>
        <fullName evidence="2">Uncharacterized protein</fullName>
    </submittedName>
</protein>
<dbReference type="EMBL" id="HACA01013298">
    <property type="protein sequence ID" value="CDW30659.1"/>
    <property type="molecule type" value="Transcribed_RNA"/>
</dbReference>
<accession>A0A0K2TXB4</accession>
<proteinExistence type="predicted"/>
<sequence>MFKEILIIGLCFTFVESTLNPAINLGLDIPILPKLAKKKLFPLLLKKLIKSNAVGSPFNTNPKFTKKTFLKKKALKLPLILKALPRPTLGFRLI</sequence>